<protein>
    <submittedName>
        <fullName evidence="1">Uncharacterized protein</fullName>
    </submittedName>
</protein>
<comment type="caution">
    <text evidence="1">The sequence shown here is derived from an EMBL/GenBank/DDBJ whole genome shotgun (WGS) entry which is preliminary data.</text>
</comment>
<keyword evidence="2" id="KW-1185">Reference proteome</keyword>
<sequence length="124" mass="14089">MLIGNSHSTIEQHFDRLEPSSDEWKDIIPSQIAYGPHFFAHEPDQLKQIADIELILQDEVHKSIGSAPQPGDMVTVRGPIISPHCKIEAKEIYYRAQVCRKLDKKDCYLAIALDYGQLKRSSSQ</sequence>
<dbReference type="AlphaFoldDB" id="A0A7J7JMG6"/>
<dbReference type="EMBL" id="VXIV02002113">
    <property type="protein sequence ID" value="KAF6027265.1"/>
    <property type="molecule type" value="Genomic_DNA"/>
</dbReference>
<dbReference type="Proteomes" id="UP000593567">
    <property type="component" value="Unassembled WGS sequence"/>
</dbReference>
<accession>A0A7J7JMG6</accession>
<gene>
    <name evidence="1" type="ORF">EB796_014414</name>
</gene>
<evidence type="ECO:0000313" key="2">
    <source>
        <dbReference type="Proteomes" id="UP000593567"/>
    </source>
</evidence>
<name>A0A7J7JMG6_BUGNE</name>
<organism evidence="1 2">
    <name type="scientific">Bugula neritina</name>
    <name type="common">Brown bryozoan</name>
    <name type="synonym">Sertularia neritina</name>
    <dbReference type="NCBI Taxonomy" id="10212"/>
    <lineage>
        <taxon>Eukaryota</taxon>
        <taxon>Metazoa</taxon>
        <taxon>Spiralia</taxon>
        <taxon>Lophotrochozoa</taxon>
        <taxon>Bryozoa</taxon>
        <taxon>Gymnolaemata</taxon>
        <taxon>Cheilostomatida</taxon>
        <taxon>Flustrina</taxon>
        <taxon>Buguloidea</taxon>
        <taxon>Bugulidae</taxon>
        <taxon>Bugula</taxon>
    </lineage>
</organism>
<evidence type="ECO:0000313" key="1">
    <source>
        <dbReference type="EMBL" id="KAF6027265.1"/>
    </source>
</evidence>
<proteinExistence type="predicted"/>
<reference evidence="1" key="1">
    <citation type="submission" date="2020-06" db="EMBL/GenBank/DDBJ databases">
        <title>Draft genome of Bugula neritina, a colonial animal packing powerful symbionts and potential medicines.</title>
        <authorList>
            <person name="Rayko M."/>
        </authorList>
    </citation>
    <scope>NUCLEOTIDE SEQUENCE [LARGE SCALE GENOMIC DNA]</scope>
    <source>
        <strain evidence="1">Kwan_BN1</strain>
    </source>
</reference>